<comment type="caution">
    <text evidence="1">The sequence shown here is derived from an EMBL/GenBank/DDBJ whole genome shotgun (WGS) entry which is preliminary data.</text>
</comment>
<name>A0A094S9X6_9ZZZZ</name>
<dbReference type="InterPro" id="IPR005624">
    <property type="entry name" value="PduO/GlcC-like"/>
</dbReference>
<dbReference type="Pfam" id="PF03928">
    <property type="entry name" value="HbpS-like"/>
    <property type="match status" value="1"/>
</dbReference>
<dbReference type="InterPro" id="IPR038084">
    <property type="entry name" value="PduO/GlcC-like_sf"/>
</dbReference>
<reference evidence="1" key="1">
    <citation type="submission" date="2014-06" db="EMBL/GenBank/DDBJ databases">
        <title>Key roles for freshwater Actinobacteria revealed by deep metagenomic sequencing.</title>
        <authorList>
            <person name="Ghai R."/>
            <person name="Mizuno C.M."/>
            <person name="Picazo A."/>
            <person name="Camacho A."/>
            <person name="Rodriguez-Valera F."/>
        </authorList>
    </citation>
    <scope>NUCLEOTIDE SEQUENCE</scope>
</reference>
<dbReference type="EMBL" id="JNSL01000135">
    <property type="protein sequence ID" value="KGA14808.1"/>
    <property type="molecule type" value="Genomic_DNA"/>
</dbReference>
<evidence type="ECO:0000313" key="1">
    <source>
        <dbReference type="EMBL" id="KGA14808.1"/>
    </source>
</evidence>
<dbReference type="InterPro" id="IPR052517">
    <property type="entry name" value="GlcG_carb_metab_protein"/>
</dbReference>
<protein>
    <recommendedName>
        <fullName evidence="2">GlcG protein</fullName>
    </recommendedName>
</protein>
<evidence type="ECO:0008006" key="2">
    <source>
        <dbReference type="Google" id="ProtNLM"/>
    </source>
</evidence>
<dbReference type="SUPFAM" id="SSF143744">
    <property type="entry name" value="GlcG-like"/>
    <property type="match status" value="1"/>
</dbReference>
<dbReference type="PANTHER" id="PTHR34309">
    <property type="entry name" value="SLR1406 PROTEIN"/>
    <property type="match status" value="1"/>
</dbReference>
<dbReference type="PANTHER" id="PTHR34309:SF1">
    <property type="entry name" value="PROTEIN GLCG"/>
    <property type="match status" value="1"/>
</dbReference>
<dbReference type="Gene3D" id="3.30.450.150">
    <property type="entry name" value="Haem-degrading domain"/>
    <property type="match status" value="1"/>
</dbReference>
<proteinExistence type="predicted"/>
<organism evidence="1">
    <name type="scientific">freshwater metagenome</name>
    <dbReference type="NCBI Taxonomy" id="449393"/>
    <lineage>
        <taxon>unclassified sequences</taxon>
        <taxon>metagenomes</taxon>
        <taxon>ecological metagenomes</taxon>
    </lineage>
</organism>
<sequence>MSAYIHKPEIAQQVVLAGINYAKELGLEMTVAIADASGNLVSFARTEHASMAAIESVAAKARTAIWFGRPTAQTVEAAEKRPVVYSSIMGTSANKLVLSMGGELLYFNGEIVGAVGSAGASGAEDVQVSTKCVEIWNTLHS</sequence>
<dbReference type="AlphaFoldDB" id="A0A094S9X6"/>
<gene>
    <name evidence="1" type="ORF">GM51_16380</name>
</gene>
<accession>A0A094S9X6</accession>